<name>A0A084ATC5_STACB</name>
<dbReference type="InterPro" id="IPR018306">
    <property type="entry name" value="Phage_T5_Orf172_DNA-bd"/>
</dbReference>
<evidence type="ECO:0000259" key="2">
    <source>
        <dbReference type="Pfam" id="PF10544"/>
    </source>
</evidence>
<proteinExistence type="predicted"/>
<feature type="region of interest" description="Disordered" evidence="1">
    <location>
        <begin position="756"/>
        <end position="781"/>
    </location>
</feature>
<dbReference type="Pfam" id="PF10544">
    <property type="entry name" value="T5orf172"/>
    <property type="match status" value="1"/>
</dbReference>
<feature type="compositionally biased region" description="Basic and acidic residues" evidence="1">
    <location>
        <begin position="369"/>
        <end position="395"/>
    </location>
</feature>
<evidence type="ECO:0000313" key="3">
    <source>
        <dbReference type="EMBL" id="KEY68554.1"/>
    </source>
</evidence>
<evidence type="ECO:0000313" key="4">
    <source>
        <dbReference type="Proteomes" id="UP000028045"/>
    </source>
</evidence>
<dbReference type="Proteomes" id="UP000028045">
    <property type="component" value="Unassembled WGS sequence"/>
</dbReference>
<accession>A0A084ATC5</accession>
<gene>
    <name evidence="3" type="ORF">S7711_08022</name>
</gene>
<feature type="region of interest" description="Disordered" evidence="1">
    <location>
        <begin position="701"/>
        <end position="727"/>
    </location>
</feature>
<organism evidence="3 4">
    <name type="scientific">Stachybotrys chartarum (strain CBS 109288 / IBT 7711)</name>
    <name type="common">Toxic black mold</name>
    <name type="synonym">Stilbospora chartarum</name>
    <dbReference type="NCBI Taxonomy" id="1280523"/>
    <lineage>
        <taxon>Eukaryota</taxon>
        <taxon>Fungi</taxon>
        <taxon>Dikarya</taxon>
        <taxon>Ascomycota</taxon>
        <taxon>Pezizomycotina</taxon>
        <taxon>Sordariomycetes</taxon>
        <taxon>Hypocreomycetidae</taxon>
        <taxon>Hypocreales</taxon>
        <taxon>Stachybotryaceae</taxon>
        <taxon>Stachybotrys</taxon>
    </lineage>
</organism>
<feature type="region of interest" description="Disordered" evidence="1">
    <location>
        <begin position="636"/>
        <end position="665"/>
    </location>
</feature>
<feature type="compositionally biased region" description="Low complexity" evidence="1">
    <location>
        <begin position="213"/>
        <end position="224"/>
    </location>
</feature>
<feature type="compositionally biased region" description="Low complexity" evidence="1">
    <location>
        <begin position="636"/>
        <end position="651"/>
    </location>
</feature>
<dbReference type="AlphaFoldDB" id="A0A084ATC5"/>
<feature type="compositionally biased region" description="Polar residues" evidence="1">
    <location>
        <begin position="244"/>
        <end position="262"/>
    </location>
</feature>
<dbReference type="EMBL" id="KL648571">
    <property type="protein sequence ID" value="KEY68554.1"/>
    <property type="molecule type" value="Genomic_DNA"/>
</dbReference>
<sequence length="802" mass="88541">MELSETSEHKIIEKLRKKLQGYHDGPADKNWSCPGNPNGEVECGSLKEGKARFSYNKATELVETLLLTLKRCETTGYKDLDDGDTLELFELESRHVKFILYTLYCHHHRQNAVLAVNAWRKICASVHIKEEDLNDSNLTSFSPPAARRRDPFPLTSQAVNKPDLVHPTATPSTPRTPAMPSASGSSNHGRTSAQRPSAGVRRQPPYSRQRLVSDYPSDYPSESYTATPDSVKSTASSVANSLFSAQSPGTPLTPYSSFSDGSSRGKWPSDSKRQESTPTKSRRRSYIDPWEDDQDSSTKDEDENDEGNLDAPVRPLDYGRSGQARQKTSPSATVEVLKQEEDDSKEFLNLPAPQSPATPGSRCSPKPASRAEREALSKLEPTETRREIAYEEESKSNGTFVKDGVSEEAEREVAPSISDMLQVHTKLSPSTSNDESKQTLIKLIESDFGDLDRKIGTVYVGVNEEIKYLFKVGFTSQDINQRFGSKKCKQGVDKIIARSSTPFVGAHRVEGLVHADLRRHGVILRCGKGECKSSHHEWFVHTREHILNTVELWTRFVVVFENGRLSDKANSLLGMILHAGSIVRAFEDIMALPLRDNLVVFEKEVSFKEADMTYHKPRPLRSFKHLMEFVVVDHAGGSPSSSSGSGSESPPNTGPTNNPASGSDQLAPIDAVHASRHIRDAVENAMLKAVDVPLSKVMSRDSIGEKEADLSSTGKSPLTKSSRTRKSALQSWDLVANAIRKPNGLKALEEQMRRASLTHTSANDKEGNETRQEPKMGITGLGSAGIKVGRSWFDGLTSRLGW</sequence>
<feature type="compositionally biased region" description="Polar residues" evidence="1">
    <location>
        <begin position="654"/>
        <end position="664"/>
    </location>
</feature>
<feature type="compositionally biased region" description="Low complexity" evidence="1">
    <location>
        <begin position="167"/>
        <end position="183"/>
    </location>
</feature>
<feature type="compositionally biased region" description="Basic and acidic residues" evidence="1">
    <location>
        <begin position="762"/>
        <end position="774"/>
    </location>
</feature>
<feature type="compositionally biased region" description="Polar residues" evidence="1">
    <location>
        <begin position="710"/>
        <end position="721"/>
    </location>
</feature>
<feature type="region of interest" description="Disordered" evidence="1">
    <location>
        <begin position="135"/>
        <end position="229"/>
    </location>
</feature>
<reference evidence="3 4" key="1">
    <citation type="journal article" date="2014" name="BMC Genomics">
        <title>Comparative genome sequencing reveals chemotype-specific gene clusters in the toxigenic black mold Stachybotrys.</title>
        <authorList>
            <person name="Semeiks J."/>
            <person name="Borek D."/>
            <person name="Otwinowski Z."/>
            <person name="Grishin N.V."/>
        </authorList>
    </citation>
    <scope>NUCLEOTIDE SEQUENCE [LARGE SCALE GENOMIC DNA]</scope>
    <source>
        <strain evidence="4">CBS 109288 / IBT 7711</strain>
    </source>
</reference>
<feature type="compositionally biased region" description="Polar residues" evidence="1">
    <location>
        <begin position="323"/>
        <end position="332"/>
    </location>
</feature>
<feature type="compositionally biased region" description="Polar residues" evidence="1">
    <location>
        <begin position="184"/>
        <end position="195"/>
    </location>
</feature>
<feature type="region of interest" description="Disordered" evidence="1">
    <location>
        <begin position="244"/>
        <end position="417"/>
    </location>
</feature>
<evidence type="ECO:0000256" key="1">
    <source>
        <dbReference type="SAM" id="MobiDB-lite"/>
    </source>
</evidence>
<protein>
    <recommendedName>
        <fullName evidence="2">Bacteriophage T5 Orf172 DNA-binding domain-containing protein</fullName>
    </recommendedName>
</protein>
<feature type="compositionally biased region" description="Acidic residues" evidence="1">
    <location>
        <begin position="289"/>
        <end position="308"/>
    </location>
</feature>
<keyword evidence="4" id="KW-1185">Reference proteome</keyword>
<feature type="domain" description="Bacteriophage T5 Orf172 DNA-binding" evidence="2">
    <location>
        <begin position="456"/>
        <end position="553"/>
    </location>
</feature>
<dbReference type="OrthoDB" id="5145973at2759"/>
<dbReference type="HOGENOM" id="CLU_350965_0_0_1"/>